<accession>A0A1F5P4R0</accession>
<gene>
    <name evidence="1" type="ORF">A3J48_00540</name>
</gene>
<sequence length="104" mass="12516">MDNRETPAEYKDKFMLSFVEMGWADPTMVDPRYKGWTGGRVEIHTYESEFDIDEKHFCTPDTEEWRAFEEAYDLKWLTKDELESFVKTLKEKFYRVDENGDPIL</sequence>
<proteinExistence type="predicted"/>
<dbReference type="EMBL" id="MFES01000030">
    <property type="protein sequence ID" value="OGE84957.1"/>
    <property type="molecule type" value="Genomic_DNA"/>
</dbReference>
<dbReference type="AlphaFoldDB" id="A0A1F5P4R0"/>
<name>A0A1F5P4R0_9BACT</name>
<reference evidence="1 2" key="1">
    <citation type="journal article" date="2016" name="Nat. Commun.">
        <title>Thousands of microbial genomes shed light on interconnected biogeochemical processes in an aquifer system.</title>
        <authorList>
            <person name="Anantharaman K."/>
            <person name="Brown C.T."/>
            <person name="Hug L.A."/>
            <person name="Sharon I."/>
            <person name="Castelle C.J."/>
            <person name="Probst A.J."/>
            <person name="Thomas B.C."/>
            <person name="Singh A."/>
            <person name="Wilkins M.J."/>
            <person name="Karaoz U."/>
            <person name="Brodie E.L."/>
            <person name="Williams K.H."/>
            <person name="Hubbard S.S."/>
            <person name="Banfield J.F."/>
        </authorList>
    </citation>
    <scope>NUCLEOTIDE SEQUENCE [LARGE SCALE GENOMIC DNA]</scope>
</reference>
<evidence type="ECO:0000313" key="2">
    <source>
        <dbReference type="Proteomes" id="UP000176786"/>
    </source>
</evidence>
<evidence type="ECO:0000313" key="1">
    <source>
        <dbReference type="EMBL" id="OGE84957.1"/>
    </source>
</evidence>
<organism evidence="1 2">
    <name type="scientific">Candidatus Doudnabacteria bacterium RIFCSPHIGHO2_02_FULL_46_11</name>
    <dbReference type="NCBI Taxonomy" id="1817832"/>
    <lineage>
        <taxon>Bacteria</taxon>
        <taxon>Candidatus Doudnaibacteriota</taxon>
    </lineage>
</organism>
<comment type="caution">
    <text evidence="1">The sequence shown here is derived from an EMBL/GenBank/DDBJ whole genome shotgun (WGS) entry which is preliminary data.</text>
</comment>
<protein>
    <submittedName>
        <fullName evidence="1">Uncharacterized protein</fullName>
    </submittedName>
</protein>
<dbReference type="Proteomes" id="UP000176786">
    <property type="component" value="Unassembled WGS sequence"/>
</dbReference>